<dbReference type="PROSITE" id="PS50932">
    <property type="entry name" value="HTH_LACI_2"/>
    <property type="match status" value="1"/>
</dbReference>
<evidence type="ECO:0000256" key="2">
    <source>
        <dbReference type="ARBA" id="ARBA00023125"/>
    </source>
</evidence>
<dbReference type="InterPro" id="IPR046335">
    <property type="entry name" value="LacI/GalR-like_sensor"/>
</dbReference>
<name>I0GZ74_ACTM4</name>
<keyword evidence="3" id="KW-0804">Transcription</keyword>
<dbReference type="InterPro" id="IPR000843">
    <property type="entry name" value="HTH_LacI"/>
</dbReference>
<dbReference type="CDD" id="cd01392">
    <property type="entry name" value="HTH_LacI"/>
    <property type="match status" value="1"/>
</dbReference>
<evidence type="ECO:0000313" key="6">
    <source>
        <dbReference type="Proteomes" id="UP000007882"/>
    </source>
</evidence>
<dbReference type="PANTHER" id="PTHR30146:SF153">
    <property type="entry name" value="LACTOSE OPERON REPRESSOR"/>
    <property type="match status" value="1"/>
</dbReference>
<keyword evidence="1" id="KW-0805">Transcription regulation</keyword>
<proteinExistence type="predicted"/>
<feature type="domain" description="HTH lacI-type" evidence="4">
    <location>
        <begin position="9"/>
        <end position="63"/>
    </location>
</feature>
<evidence type="ECO:0000256" key="3">
    <source>
        <dbReference type="ARBA" id="ARBA00023163"/>
    </source>
</evidence>
<keyword evidence="2" id="KW-0238">DNA-binding</keyword>
<evidence type="ECO:0000313" key="5">
    <source>
        <dbReference type="EMBL" id="BAL86061.1"/>
    </source>
</evidence>
<dbReference type="AlphaFoldDB" id="I0GZ74"/>
<dbReference type="STRING" id="512565.AMIS_8410"/>
<dbReference type="RefSeq" id="WP_014440958.1">
    <property type="nucleotide sequence ID" value="NC_017093.1"/>
</dbReference>
<dbReference type="InterPro" id="IPR010982">
    <property type="entry name" value="Lambda_DNA-bd_dom_sf"/>
</dbReference>
<dbReference type="Gene3D" id="1.10.260.40">
    <property type="entry name" value="lambda repressor-like DNA-binding domains"/>
    <property type="match status" value="1"/>
</dbReference>
<dbReference type="Pfam" id="PF13377">
    <property type="entry name" value="Peripla_BP_3"/>
    <property type="match status" value="1"/>
</dbReference>
<dbReference type="SUPFAM" id="SSF47413">
    <property type="entry name" value="lambda repressor-like DNA-binding domains"/>
    <property type="match status" value="1"/>
</dbReference>
<dbReference type="KEGG" id="ams:AMIS_8410"/>
<dbReference type="HOGENOM" id="CLU_037628_6_1_11"/>
<keyword evidence="6" id="KW-1185">Reference proteome</keyword>
<dbReference type="Gene3D" id="3.40.50.2300">
    <property type="match status" value="2"/>
</dbReference>
<evidence type="ECO:0000256" key="1">
    <source>
        <dbReference type="ARBA" id="ARBA00023015"/>
    </source>
</evidence>
<dbReference type="GO" id="GO:0000976">
    <property type="term" value="F:transcription cis-regulatory region binding"/>
    <property type="evidence" value="ECO:0007669"/>
    <property type="project" value="TreeGrafter"/>
</dbReference>
<reference evidence="5 6" key="1">
    <citation type="submission" date="2012-02" db="EMBL/GenBank/DDBJ databases">
        <title>Complete genome sequence of Actinoplanes missouriensis 431 (= NBRC 102363).</title>
        <authorList>
            <person name="Ohnishi Y."/>
            <person name="Ishikawa J."/>
            <person name="Sekine M."/>
            <person name="Hosoyama A."/>
            <person name="Harada T."/>
            <person name="Narita H."/>
            <person name="Hata T."/>
            <person name="Konno Y."/>
            <person name="Tutikane K."/>
            <person name="Fujita N."/>
            <person name="Horinouchi S."/>
            <person name="Hayakawa M."/>
        </authorList>
    </citation>
    <scope>NUCLEOTIDE SEQUENCE [LARGE SCALE GENOMIC DNA]</scope>
    <source>
        <strain evidence="6">ATCC 14538 / DSM 43046 / CBS 188.64 / JCM 3121 / NBRC 102363 / NCIMB 12654 / NRRL B-3342 / UNCC 431</strain>
    </source>
</reference>
<dbReference type="OrthoDB" id="3510266at2"/>
<gene>
    <name evidence="5" type="ordered locus">AMIS_8410</name>
</gene>
<dbReference type="SMART" id="SM00354">
    <property type="entry name" value="HTH_LACI"/>
    <property type="match status" value="1"/>
</dbReference>
<accession>I0GZ74</accession>
<dbReference type="PATRIC" id="fig|512565.3.peg.844"/>
<sequence length="351" mass="37417">MKQGGEKRVTVRDVAAQTGLSIATVSRVLNGRANVAPHTRDKVLSAMGGLGRQAPRRRGDRATGIFVRCPYVLTDYFGLIVSAVAEALEPHGLQVILNAGVSAQHERVLGDLTGRRDVAGAVLILPPEPGAELVRLRDRGFPFVVVDPRTPPPRNIAAVSAAHFAGARQLTAHLVELGHRRIGIIGGPRDWLASENRFAGYLSPLADAGVLQDPALTRFVAEPTTELGHRAAAELLDLADRPTALVAFNDKMAIGALRAAGERGLRVPDDLSVAGFDDIELAEACHPRLTTVRQPLGEMGRMAVNLLLRMLGGHRLEALHVELATSLVIRESTDVLHGSGTGTAHPGTRIH</sequence>
<dbReference type="eggNOG" id="COG1609">
    <property type="taxonomic scope" value="Bacteria"/>
</dbReference>
<dbReference type="Proteomes" id="UP000007882">
    <property type="component" value="Chromosome"/>
</dbReference>
<dbReference type="PANTHER" id="PTHR30146">
    <property type="entry name" value="LACI-RELATED TRANSCRIPTIONAL REPRESSOR"/>
    <property type="match status" value="1"/>
</dbReference>
<dbReference type="EMBL" id="AP012319">
    <property type="protein sequence ID" value="BAL86061.1"/>
    <property type="molecule type" value="Genomic_DNA"/>
</dbReference>
<protein>
    <submittedName>
        <fullName evidence="5">Putative LacI-family transcriptional regulator</fullName>
    </submittedName>
</protein>
<dbReference type="SUPFAM" id="SSF53822">
    <property type="entry name" value="Periplasmic binding protein-like I"/>
    <property type="match status" value="1"/>
</dbReference>
<dbReference type="GO" id="GO:0003700">
    <property type="term" value="F:DNA-binding transcription factor activity"/>
    <property type="evidence" value="ECO:0007669"/>
    <property type="project" value="TreeGrafter"/>
</dbReference>
<dbReference type="InterPro" id="IPR028082">
    <property type="entry name" value="Peripla_BP_I"/>
</dbReference>
<evidence type="ECO:0000259" key="4">
    <source>
        <dbReference type="PROSITE" id="PS50932"/>
    </source>
</evidence>
<dbReference type="Pfam" id="PF00356">
    <property type="entry name" value="LacI"/>
    <property type="match status" value="1"/>
</dbReference>
<organism evidence="5 6">
    <name type="scientific">Actinoplanes missouriensis (strain ATCC 14538 / DSM 43046 / CBS 188.64 / JCM 3121 / NBRC 102363 / NCIMB 12654 / NRRL B-3342 / UNCC 431)</name>
    <dbReference type="NCBI Taxonomy" id="512565"/>
    <lineage>
        <taxon>Bacteria</taxon>
        <taxon>Bacillati</taxon>
        <taxon>Actinomycetota</taxon>
        <taxon>Actinomycetes</taxon>
        <taxon>Micromonosporales</taxon>
        <taxon>Micromonosporaceae</taxon>
        <taxon>Actinoplanes</taxon>
    </lineage>
</organism>